<evidence type="ECO:0000259" key="13">
    <source>
        <dbReference type="Pfam" id="PF00593"/>
    </source>
</evidence>
<comment type="similarity">
    <text evidence="10 11">Belongs to the TonB-dependent receptor family.</text>
</comment>
<keyword evidence="8 15" id="KW-0675">Receptor</keyword>
<keyword evidence="5 12" id="KW-0732">Signal</keyword>
<evidence type="ECO:0000256" key="12">
    <source>
        <dbReference type="SAM" id="SignalP"/>
    </source>
</evidence>
<keyword evidence="9 10" id="KW-0998">Cell outer membrane</keyword>
<evidence type="ECO:0000256" key="1">
    <source>
        <dbReference type="ARBA" id="ARBA00004571"/>
    </source>
</evidence>
<name>A0A2J8B9Y8_9FIRM</name>
<organism evidence="15 16">
    <name type="scientific">Megasphaera hutchinsoni</name>
    <dbReference type="NCBI Taxonomy" id="1588748"/>
    <lineage>
        <taxon>Bacteria</taxon>
        <taxon>Bacillati</taxon>
        <taxon>Bacillota</taxon>
        <taxon>Negativicutes</taxon>
        <taxon>Veillonellales</taxon>
        <taxon>Veillonellaceae</taxon>
        <taxon>Megasphaera</taxon>
    </lineage>
</organism>
<dbReference type="EMBL" id="NFMF01000008">
    <property type="protein sequence ID" value="PNH21573.1"/>
    <property type="molecule type" value="Genomic_DNA"/>
</dbReference>
<evidence type="ECO:0000256" key="10">
    <source>
        <dbReference type="PROSITE-ProRule" id="PRU01360"/>
    </source>
</evidence>
<evidence type="ECO:0000256" key="6">
    <source>
        <dbReference type="ARBA" id="ARBA00023077"/>
    </source>
</evidence>
<evidence type="ECO:0000259" key="14">
    <source>
        <dbReference type="Pfam" id="PF07715"/>
    </source>
</evidence>
<accession>A0A2J8B9Y8</accession>
<feature type="domain" description="TonB-dependent receptor plug" evidence="14">
    <location>
        <begin position="53"/>
        <end position="159"/>
    </location>
</feature>
<keyword evidence="2 10" id="KW-0813">Transport</keyword>
<evidence type="ECO:0000313" key="15">
    <source>
        <dbReference type="EMBL" id="PNH21573.1"/>
    </source>
</evidence>
<protein>
    <submittedName>
        <fullName evidence="15">TonB-dependent receptor</fullName>
    </submittedName>
</protein>
<evidence type="ECO:0000256" key="8">
    <source>
        <dbReference type="ARBA" id="ARBA00023170"/>
    </source>
</evidence>
<evidence type="ECO:0000256" key="4">
    <source>
        <dbReference type="ARBA" id="ARBA00022692"/>
    </source>
</evidence>
<keyword evidence="3 10" id="KW-1134">Transmembrane beta strand</keyword>
<evidence type="ECO:0000256" key="11">
    <source>
        <dbReference type="RuleBase" id="RU003357"/>
    </source>
</evidence>
<dbReference type="PANTHER" id="PTHR30069:SF29">
    <property type="entry name" value="HEMOGLOBIN AND HEMOGLOBIN-HAPTOGLOBIN-BINDING PROTEIN 1-RELATED"/>
    <property type="match status" value="1"/>
</dbReference>
<feature type="signal peptide" evidence="12">
    <location>
        <begin position="1"/>
        <end position="30"/>
    </location>
</feature>
<dbReference type="SUPFAM" id="SSF56935">
    <property type="entry name" value="Porins"/>
    <property type="match status" value="1"/>
</dbReference>
<dbReference type="Proteomes" id="UP000242958">
    <property type="component" value="Unassembled WGS sequence"/>
</dbReference>
<keyword evidence="7 10" id="KW-0472">Membrane</keyword>
<dbReference type="InterPro" id="IPR037066">
    <property type="entry name" value="Plug_dom_sf"/>
</dbReference>
<dbReference type="InterPro" id="IPR039426">
    <property type="entry name" value="TonB-dep_rcpt-like"/>
</dbReference>
<dbReference type="PROSITE" id="PS52016">
    <property type="entry name" value="TONB_DEPENDENT_REC_3"/>
    <property type="match status" value="1"/>
</dbReference>
<feature type="domain" description="TonB-dependent receptor-like beta-barrel" evidence="13">
    <location>
        <begin position="550"/>
        <end position="864"/>
    </location>
</feature>
<keyword evidence="6 11" id="KW-0798">TonB box</keyword>
<dbReference type="InterPro" id="IPR012910">
    <property type="entry name" value="Plug_dom"/>
</dbReference>
<reference evidence="15 16" key="1">
    <citation type="submission" date="2017-05" db="EMBL/GenBank/DDBJ databases">
        <authorList>
            <person name="Song R."/>
            <person name="Chenine A.L."/>
            <person name="Ruprecht R.M."/>
        </authorList>
    </citation>
    <scope>NUCLEOTIDE SEQUENCE [LARGE SCALE GENOMIC DNA]</scope>
    <source>
        <strain evidence="15 16">KA00229</strain>
    </source>
</reference>
<keyword evidence="4 10" id="KW-0812">Transmembrane</keyword>
<dbReference type="Gene3D" id="2.170.130.10">
    <property type="entry name" value="TonB-dependent receptor, plug domain"/>
    <property type="match status" value="1"/>
</dbReference>
<proteinExistence type="inferred from homology"/>
<dbReference type="GO" id="GO:0015344">
    <property type="term" value="F:siderophore uptake transmembrane transporter activity"/>
    <property type="evidence" value="ECO:0007669"/>
    <property type="project" value="TreeGrafter"/>
</dbReference>
<evidence type="ECO:0000256" key="9">
    <source>
        <dbReference type="ARBA" id="ARBA00023237"/>
    </source>
</evidence>
<sequence length="1607" mass="182837">MNEKRMRISRTAALSGAIFAWLTISGGAVGATAAVTTGNVHVRANAVQENAKNDSQSISVITKADINEIRAKSAEDVVFRQTGVLRTVDAMGNVGVSIRGAEPRHTLIVVDGQPVMGYLSKYRGAGDALLRMGAENIDHMEIVRGASSAKYGADAIGGVIDVHTKQPSSKAGAELGMEFRYRKDFRGTSLPMNYYFRGDTGRVGKLKVAVTASKRDIDPVNAGGREYKKGINWFEDFRPSLRYYGEMKNVSFQGKYDFNKNHKLSFQITTDLEDVERRNKSANPEDILGSFFEPMQIFKRKIKRDRYRMDYTGQSGKTDWKISLSYGKSKEDDITLLTYYGNGHDEYSGANDLGGVDWVRHNRWTVDTLFNTAVNDSHFLTYGAGYSREKGEGSRMKRAPHTRLQKIDPWDYDKSLWVVDNTASKDDKPHSHVHAFILKETKDGFIWDKNKEYYGSDSLKELPPMTYEEYKNAENIYEEYNSYCQYDFKTKTVKYTGPKELEEKRNAILAKNDAFKKILKEQNPTKIGDGDNQISEDYAVDGYFNGSSGLTYNGKMFGEIFKERENVLTLGEASIRKKYVFLSDSWQITNKFRLTPVLRIDNSSLFGSHITANLGGVYEIRSKRRLKMNVGTGYAEPGLDELYYSWQMFGGSGMEYPGWYWIGNPGLKPEKSFNVDVSLEGENKNTYVRIGVFHNRITDYLTPYFTGQYIDFNFHNDTVPVSIDRIYSFRNVGRAEITGLEAEVQHKWNQYWGTNLGYTWLHAVNKTDKDLPSRLLDRPVHKIDFSLNYKNDKSGFRASLWTDYYIRMLDSNSGNVQGGYQKNADGIYIKKKAEYKEKTFGIWNILLEQKLNKNTSVYLGVDNIFNHRDDDRAYQERSYRVGMNMKLNGLENLFDGSRFSLGTWLGDPYWFLSRYESGADKKGAIKLTGDYRIRDNIYSGENKAGMRYTKETSATEGAAINNADRPGHGFEQRLRLGLAAKWSDTLSMNVLGSTGKIDGQYNVAPEKGLNHVRLENMEINAKTNKWDFTLGRLHEKLGITGYWFDKEYDGVRLVYTDKKYGWQIRIGYGDFSHTTGVTDSAYNHKEKKVIHRAPTTNELFGIYDGFSDRKSGLIYPMTYEPEGKYNYREKFNHAGEVKNEKGEWVRDPNLSDVEIARKKLSVARELLGILKKIDYPDAEARKQKMESAGLPYRSAYDQMMYNMSHGSFGKEWPYRPFAYADAQVRLPDGTIEDWYSFTSQRNEKRKVGDEWTKRRYGEAVVQDPMPKTSWGADWSGFRQVIKVPERHFSIEEQMKEKNIRIMMEDIYDGIVDYYKNVKKTKFEFINARTGEVLTKEEQMDKFFAAYVGNHAYAMDDKTPGYAERNGAGAVSKLFSNLLHDGSYGPMEGAPVPLPGGPKSIIQEGYLLVKDQIPAIKRAGFVQIKKQITPTVGLEVWHVRSVGDTKTVQGTDMNGVNVLALGIQTKLGNHAAFSAEYGMNFSSLGKYFHGGHMYGVPTDTGTAPAFGVVRLDIGRTDTERRGSWQAYLDYKAFAHGAFFGGTGADVPDRYLDGIRSFTFGFSYVPRKKMLLQGFYTFGAKGLQKRDTLYTPENFSLGDYVRLSVTYRL</sequence>
<dbReference type="RefSeq" id="WP_102889591.1">
    <property type="nucleotide sequence ID" value="NZ_NFMF01000008.1"/>
</dbReference>
<dbReference type="Pfam" id="PF07715">
    <property type="entry name" value="Plug"/>
    <property type="match status" value="1"/>
</dbReference>
<evidence type="ECO:0000256" key="7">
    <source>
        <dbReference type="ARBA" id="ARBA00023136"/>
    </source>
</evidence>
<dbReference type="InterPro" id="IPR000531">
    <property type="entry name" value="Beta-barrel_TonB"/>
</dbReference>
<evidence type="ECO:0000256" key="2">
    <source>
        <dbReference type="ARBA" id="ARBA00022448"/>
    </source>
</evidence>
<evidence type="ECO:0000256" key="3">
    <source>
        <dbReference type="ARBA" id="ARBA00022452"/>
    </source>
</evidence>
<comment type="subcellular location">
    <subcellularLocation>
        <location evidence="1 10">Cell outer membrane</location>
        <topology evidence="1 10">Multi-pass membrane protein</topology>
    </subcellularLocation>
</comment>
<dbReference type="GO" id="GO:0009279">
    <property type="term" value="C:cell outer membrane"/>
    <property type="evidence" value="ECO:0007669"/>
    <property type="project" value="UniProtKB-SubCell"/>
</dbReference>
<dbReference type="GO" id="GO:0044718">
    <property type="term" value="P:siderophore transmembrane transport"/>
    <property type="evidence" value="ECO:0007669"/>
    <property type="project" value="TreeGrafter"/>
</dbReference>
<comment type="caution">
    <text evidence="15">The sequence shown here is derived from an EMBL/GenBank/DDBJ whole genome shotgun (WGS) entry which is preliminary data.</text>
</comment>
<evidence type="ECO:0000313" key="16">
    <source>
        <dbReference type="Proteomes" id="UP000242958"/>
    </source>
</evidence>
<feature type="chain" id="PRO_5039145263" evidence="12">
    <location>
        <begin position="31"/>
        <end position="1607"/>
    </location>
</feature>
<dbReference type="PANTHER" id="PTHR30069">
    <property type="entry name" value="TONB-DEPENDENT OUTER MEMBRANE RECEPTOR"/>
    <property type="match status" value="1"/>
</dbReference>
<dbReference type="InterPro" id="IPR036942">
    <property type="entry name" value="Beta-barrel_TonB_sf"/>
</dbReference>
<dbReference type="Pfam" id="PF00593">
    <property type="entry name" value="TonB_dep_Rec_b-barrel"/>
    <property type="match status" value="1"/>
</dbReference>
<dbReference type="Gene3D" id="2.40.170.20">
    <property type="entry name" value="TonB-dependent receptor, beta-barrel domain"/>
    <property type="match status" value="2"/>
</dbReference>
<gene>
    <name evidence="15" type="ORF">CAL30_05910</name>
</gene>
<evidence type="ECO:0000256" key="5">
    <source>
        <dbReference type="ARBA" id="ARBA00022729"/>
    </source>
</evidence>